<feature type="glycosylation site" description="N-linked (GlcNAc...) asparagine" evidence="5">
    <location>
        <position position="514"/>
    </location>
</feature>
<dbReference type="PANTHER" id="PTHR10514">
    <property type="entry name" value="ANGIOTENSIN-CONVERTING ENZYME"/>
    <property type="match status" value="1"/>
</dbReference>
<dbReference type="PANTHER" id="PTHR10514:SF27">
    <property type="entry name" value="ANGIOTENSIN-CONVERTING ENZYME"/>
    <property type="match status" value="1"/>
</dbReference>
<dbReference type="PROSITE" id="PS52011">
    <property type="entry name" value="PEPTIDASE_M2"/>
    <property type="match status" value="1"/>
</dbReference>
<dbReference type="InterPro" id="IPR001548">
    <property type="entry name" value="Peptidase_M2"/>
</dbReference>
<evidence type="ECO:0000256" key="2">
    <source>
        <dbReference type="ARBA" id="ARBA00022729"/>
    </source>
</evidence>
<dbReference type="Pfam" id="PF01401">
    <property type="entry name" value="Peptidase_M2"/>
    <property type="match status" value="1"/>
</dbReference>
<sequence length="651" mass="74083">MVSTWRCSVFLVVCCLSVYLVASDRMTRRRRALVGEEALIQLLEGQYATQIGQYCNNYVVASWGYNTDVANQTKAEELYFRLKTEMKRSVGKGSEVGWGDNFSSRVSLVGDNRYIILFHLPVGQVVSTATDVPRCGNMKKRTPWRLLVILACCKGTLVGSERRLLTDEELLTVYLTTEYAEGQMSHCHLLDVAEWEYETDVANLRKADELNTKLLDYSSFKKDQWELHFKSLVSNWSEADDPNLRRQLKFLTVLGTSALNESLLTEILFSEFKESGVTVARLDPRVERRRLSRFLKGTDKCQVRGLVPDSSSEKPHRLRLHGRDWKADQGGEPAFAWRESGKPFREPPPPPLSSPNRDSNLDLPVLRSLALHETSAFANYATEAELLLHSSQRLHKLISQGFNSRSHNNKHVRDQTLYVWPIDSLLGIGPYWFCGIDPILQSDIGNIAVATRSTPHSKTAEQYSQRFVRAVEVGVLFRMPEATRVKSTLNSCQTRMENVYSTAKICPYRDQGCNLTANGLSLDPGIESVISSSRDYDELTYAWKSWRDATGPKMREDYKKYVEINNIAAAENGFSDNGEMWRSSFESETFIADMDALWDQVRPLYDELHKYVRSKLRGVYGDKMDDSDGLLPAHILDVILLSWPKAEFVMV</sequence>
<reference evidence="9" key="1">
    <citation type="submission" date="2020-11" db="EMBL/GenBank/DDBJ databases">
        <authorList>
            <person name="Tran Van P."/>
        </authorList>
    </citation>
    <scope>NUCLEOTIDE SEQUENCE</scope>
</reference>
<organism evidence="9">
    <name type="scientific">Timema bartmani</name>
    <dbReference type="NCBI Taxonomy" id="61472"/>
    <lineage>
        <taxon>Eukaryota</taxon>
        <taxon>Metazoa</taxon>
        <taxon>Ecdysozoa</taxon>
        <taxon>Arthropoda</taxon>
        <taxon>Hexapoda</taxon>
        <taxon>Insecta</taxon>
        <taxon>Pterygota</taxon>
        <taxon>Neoptera</taxon>
        <taxon>Polyneoptera</taxon>
        <taxon>Phasmatodea</taxon>
        <taxon>Timematodea</taxon>
        <taxon>Timematoidea</taxon>
        <taxon>Timematidae</taxon>
        <taxon>Timema</taxon>
    </lineage>
</organism>
<dbReference type="GO" id="GO:0006508">
    <property type="term" value="P:proteolysis"/>
    <property type="evidence" value="ECO:0007669"/>
    <property type="project" value="InterPro"/>
</dbReference>
<evidence type="ECO:0000256" key="4">
    <source>
        <dbReference type="ARBA" id="ARBA00023180"/>
    </source>
</evidence>
<dbReference type="AlphaFoldDB" id="A0A7R9EPM6"/>
<feature type="signal peptide" evidence="8">
    <location>
        <begin position="1"/>
        <end position="23"/>
    </location>
</feature>
<evidence type="ECO:0000256" key="7">
    <source>
        <dbReference type="SAM" id="MobiDB-lite"/>
    </source>
</evidence>
<name>A0A7R9EPM6_9NEOP</name>
<dbReference type="SUPFAM" id="SSF55486">
    <property type="entry name" value="Metalloproteases ('zincins'), catalytic domain"/>
    <property type="match status" value="1"/>
</dbReference>
<evidence type="ECO:0000256" key="6">
    <source>
        <dbReference type="PROSITE-ProRule" id="PRU01355"/>
    </source>
</evidence>
<dbReference type="GO" id="GO:0005886">
    <property type="term" value="C:plasma membrane"/>
    <property type="evidence" value="ECO:0007669"/>
    <property type="project" value="TreeGrafter"/>
</dbReference>
<evidence type="ECO:0000256" key="3">
    <source>
        <dbReference type="ARBA" id="ARBA00023157"/>
    </source>
</evidence>
<dbReference type="GO" id="GO:0008241">
    <property type="term" value="F:peptidyl-dipeptidase activity"/>
    <property type="evidence" value="ECO:0007669"/>
    <property type="project" value="InterPro"/>
</dbReference>
<evidence type="ECO:0000256" key="1">
    <source>
        <dbReference type="ARBA" id="ARBA00008139"/>
    </source>
</evidence>
<keyword evidence="3" id="KW-1015">Disulfide bond</keyword>
<dbReference type="GO" id="GO:0008237">
    <property type="term" value="F:metallopeptidase activity"/>
    <property type="evidence" value="ECO:0007669"/>
    <property type="project" value="InterPro"/>
</dbReference>
<keyword evidence="4 5" id="KW-0325">Glycoprotein</keyword>
<comment type="similarity">
    <text evidence="1 6">Belongs to the peptidase M2 family.</text>
</comment>
<comment type="caution">
    <text evidence="6">Lacks conserved residue(s) required for the propagation of feature annotation.</text>
</comment>
<evidence type="ECO:0000256" key="8">
    <source>
        <dbReference type="SAM" id="SignalP"/>
    </source>
</evidence>
<feature type="region of interest" description="Disordered" evidence="7">
    <location>
        <begin position="306"/>
        <end position="359"/>
    </location>
</feature>
<protein>
    <recommendedName>
        <fullName evidence="10">Angiotensin-converting enzyme</fullName>
    </recommendedName>
</protein>
<feature type="chain" id="PRO_5030994962" description="Angiotensin-converting enzyme" evidence="8">
    <location>
        <begin position="24"/>
        <end position="651"/>
    </location>
</feature>
<evidence type="ECO:0000313" key="9">
    <source>
        <dbReference type="EMBL" id="CAD7438414.1"/>
    </source>
</evidence>
<evidence type="ECO:0008006" key="10">
    <source>
        <dbReference type="Google" id="ProtNLM"/>
    </source>
</evidence>
<proteinExistence type="inferred from homology"/>
<dbReference type="EMBL" id="OD564457">
    <property type="protein sequence ID" value="CAD7438414.1"/>
    <property type="molecule type" value="Genomic_DNA"/>
</dbReference>
<accession>A0A7R9EPM6</accession>
<gene>
    <name evidence="9" type="ORF">TBIB3V08_LOCUS1007</name>
</gene>
<keyword evidence="2 8" id="KW-0732">Signal</keyword>
<evidence type="ECO:0000256" key="5">
    <source>
        <dbReference type="PIRSR" id="PIRSR601548-5"/>
    </source>
</evidence>
<feature type="compositionally biased region" description="Basic and acidic residues" evidence="7">
    <location>
        <begin position="311"/>
        <end position="329"/>
    </location>
</feature>